<dbReference type="CDD" id="cd09917">
    <property type="entry name" value="F-box_SF"/>
    <property type="match status" value="1"/>
</dbReference>
<keyword evidence="2" id="KW-1185">Reference proteome</keyword>
<dbReference type="Proteomes" id="UP001328107">
    <property type="component" value="Unassembled WGS sequence"/>
</dbReference>
<evidence type="ECO:0000313" key="2">
    <source>
        <dbReference type="Proteomes" id="UP001328107"/>
    </source>
</evidence>
<dbReference type="AlphaFoldDB" id="A0AAN5D819"/>
<organism evidence="1 2">
    <name type="scientific">Pristionchus mayeri</name>
    <dbReference type="NCBI Taxonomy" id="1317129"/>
    <lineage>
        <taxon>Eukaryota</taxon>
        <taxon>Metazoa</taxon>
        <taxon>Ecdysozoa</taxon>
        <taxon>Nematoda</taxon>
        <taxon>Chromadorea</taxon>
        <taxon>Rhabditida</taxon>
        <taxon>Rhabditina</taxon>
        <taxon>Diplogasteromorpha</taxon>
        <taxon>Diplogasteroidea</taxon>
        <taxon>Neodiplogasteridae</taxon>
        <taxon>Pristionchus</taxon>
    </lineage>
</organism>
<reference evidence="2" key="1">
    <citation type="submission" date="2022-10" db="EMBL/GenBank/DDBJ databases">
        <title>Genome assembly of Pristionchus species.</title>
        <authorList>
            <person name="Yoshida K."/>
            <person name="Sommer R.J."/>
        </authorList>
    </citation>
    <scope>NUCLEOTIDE SEQUENCE [LARGE SCALE GENOMIC DNA]</scope>
    <source>
        <strain evidence="2">RS5460</strain>
    </source>
</reference>
<sequence>YDMSGYSEKDLIYEMKGMEKKSRGRSRKRKCEVDNRGYFPILALPNELSAHVFSFLSVEDRFKTRVNKRLNTIELESKYYVENLTIGELSELDMILHVSKKKELPYDKYRNEQEIMFKEGVTYSSDFIKRMAKNTSMGQLAIKLDHRVSFHLEVYNLLKEFTINHLILDCKAGELINKSFLLQLANSCKDIEIPFRCTFLSTSDVHELYEIIQNGSTKLRSFKMAMDNDEIVSLLSVIGVTTKSPGRFSSNRNCEVFRLCMPGTCNLHIFDGNMELWINHLHEPETDNTLYILSHETQESLDKAKYGRKLEKIEVESE</sequence>
<accession>A0AAN5D819</accession>
<name>A0AAN5D819_9BILA</name>
<comment type="caution">
    <text evidence="1">The sequence shown here is derived from an EMBL/GenBank/DDBJ whole genome shotgun (WGS) entry which is preliminary data.</text>
</comment>
<dbReference type="InterPro" id="IPR036047">
    <property type="entry name" value="F-box-like_dom_sf"/>
</dbReference>
<gene>
    <name evidence="1" type="ORF">PMAYCL1PPCAC_27965</name>
</gene>
<evidence type="ECO:0008006" key="3">
    <source>
        <dbReference type="Google" id="ProtNLM"/>
    </source>
</evidence>
<dbReference type="EMBL" id="BTRK01000006">
    <property type="protein sequence ID" value="GMR57770.1"/>
    <property type="molecule type" value="Genomic_DNA"/>
</dbReference>
<feature type="non-terminal residue" evidence="1">
    <location>
        <position position="1"/>
    </location>
</feature>
<proteinExistence type="predicted"/>
<protein>
    <recommendedName>
        <fullName evidence="3">F-box domain-containing protein</fullName>
    </recommendedName>
</protein>
<evidence type="ECO:0000313" key="1">
    <source>
        <dbReference type="EMBL" id="GMR57770.1"/>
    </source>
</evidence>
<dbReference type="SUPFAM" id="SSF81383">
    <property type="entry name" value="F-box domain"/>
    <property type="match status" value="1"/>
</dbReference>